<evidence type="ECO:0000256" key="2">
    <source>
        <dbReference type="ARBA" id="ARBA00023002"/>
    </source>
</evidence>
<dbReference type="PANTHER" id="PTHR47706:SF9">
    <property type="entry name" value="NMRA-LIKE DOMAIN-CONTAINING PROTEIN-RELATED"/>
    <property type="match status" value="1"/>
</dbReference>
<dbReference type="SUPFAM" id="SSF51735">
    <property type="entry name" value="NAD(P)-binding Rossmann-fold domains"/>
    <property type="match status" value="1"/>
</dbReference>
<keyword evidence="1" id="KW-0521">NADP</keyword>
<name>A0A0U1LV32_TALIS</name>
<dbReference type="InterPro" id="IPR036291">
    <property type="entry name" value="NAD(P)-bd_dom_sf"/>
</dbReference>
<dbReference type="Pfam" id="PF05368">
    <property type="entry name" value="NmrA"/>
    <property type="match status" value="1"/>
</dbReference>
<evidence type="ECO:0000256" key="1">
    <source>
        <dbReference type="ARBA" id="ARBA00022857"/>
    </source>
</evidence>
<dbReference type="Proteomes" id="UP000054383">
    <property type="component" value="Unassembled WGS sequence"/>
</dbReference>
<dbReference type="InterPro" id="IPR045312">
    <property type="entry name" value="PCBER-like"/>
</dbReference>
<dbReference type="STRING" id="28573.A0A0U1LV32"/>
<dbReference type="Gene3D" id="3.40.50.720">
    <property type="entry name" value="NAD(P)-binding Rossmann-like Domain"/>
    <property type="match status" value="1"/>
</dbReference>
<protein>
    <recommendedName>
        <fullName evidence="3">NmrA-like domain-containing protein</fullName>
    </recommendedName>
</protein>
<dbReference type="CDD" id="cd05259">
    <property type="entry name" value="PCBER_SDR_a"/>
    <property type="match status" value="1"/>
</dbReference>
<sequence>MASFKNVVIVGASGNIGKIIVDALIRAPQFKLTAVTRSSSNATFPTGVKVYKSDFSESDLVSAFTGQDVVISAVGLGGFGDQKKLVDAAVRAGVKRFIPSEFSSNTLSPAVLQLLPVFGQKLEVLEYLKTKEASGLTWTGIWTALLFDWGLGNGFLGYDLSARTATIWDDGNSVFTLTNAEQLGLSVVSVLERPEKTANKNLYVASVETSQNDILTALEKATRSKWTVTKTTTEKEVSEALEKLGKGDLSGAFALVRATSFGNTQGIRANYAKDEELANELLGLQLESVEDTVGKVVKSV</sequence>
<dbReference type="EMBL" id="CVMT01000003">
    <property type="protein sequence ID" value="CRG86962.1"/>
    <property type="molecule type" value="Genomic_DNA"/>
</dbReference>
<dbReference type="GO" id="GO:0016491">
    <property type="term" value="F:oxidoreductase activity"/>
    <property type="evidence" value="ECO:0007669"/>
    <property type="project" value="UniProtKB-KW"/>
</dbReference>
<dbReference type="PANTHER" id="PTHR47706">
    <property type="entry name" value="NMRA-LIKE FAMILY PROTEIN"/>
    <property type="match status" value="1"/>
</dbReference>
<dbReference type="AlphaFoldDB" id="A0A0U1LV32"/>
<accession>A0A0U1LV32</accession>
<dbReference type="Gene3D" id="3.90.25.10">
    <property type="entry name" value="UDP-galactose 4-epimerase, domain 1"/>
    <property type="match status" value="1"/>
</dbReference>
<dbReference type="OMA" id="SHEEHIS"/>
<keyword evidence="5" id="KW-1185">Reference proteome</keyword>
<keyword evidence="2" id="KW-0560">Oxidoreductase</keyword>
<feature type="domain" description="NmrA-like" evidence="3">
    <location>
        <begin position="5"/>
        <end position="239"/>
    </location>
</feature>
<evidence type="ECO:0000313" key="4">
    <source>
        <dbReference type="EMBL" id="CRG86962.1"/>
    </source>
</evidence>
<reference evidence="4 5" key="1">
    <citation type="submission" date="2015-04" db="EMBL/GenBank/DDBJ databases">
        <authorList>
            <person name="Syromyatnikov M.Y."/>
            <person name="Popov V.N."/>
        </authorList>
    </citation>
    <scope>NUCLEOTIDE SEQUENCE [LARGE SCALE GENOMIC DNA]</scope>
    <source>
        <strain evidence="4">WF-38-12</strain>
    </source>
</reference>
<evidence type="ECO:0000259" key="3">
    <source>
        <dbReference type="Pfam" id="PF05368"/>
    </source>
</evidence>
<gene>
    <name evidence="4" type="ORF">PISL3812_03975</name>
</gene>
<proteinExistence type="predicted"/>
<evidence type="ECO:0000313" key="5">
    <source>
        <dbReference type="Proteomes" id="UP000054383"/>
    </source>
</evidence>
<dbReference type="InterPro" id="IPR051609">
    <property type="entry name" value="NmrA/Isoflavone_reductase-like"/>
</dbReference>
<organism evidence="4 5">
    <name type="scientific">Talaromyces islandicus</name>
    <name type="common">Penicillium islandicum</name>
    <dbReference type="NCBI Taxonomy" id="28573"/>
    <lineage>
        <taxon>Eukaryota</taxon>
        <taxon>Fungi</taxon>
        <taxon>Dikarya</taxon>
        <taxon>Ascomycota</taxon>
        <taxon>Pezizomycotina</taxon>
        <taxon>Eurotiomycetes</taxon>
        <taxon>Eurotiomycetidae</taxon>
        <taxon>Eurotiales</taxon>
        <taxon>Trichocomaceae</taxon>
        <taxon>Talaromyces</taxon>
        <taxon>Talaromyces sect. Islandici</taxon>
    </lineage>
</organism>
<dbReference type="InterPro" id="IPR008030">
    <property type="entry name" value="NmrA-like"/>
</dbReference>
<dbReference type="OrthoDB" id="9974981at2759"/>